<dbReference type="InterPro" id="IPR003591">
    <property type="entry name" value="Leu-rich_rpt_typical-subtyp"/>
</dbReference>
<organism evidence="4 5">
    <name type="scientific">Ascobolus immersus RN42</name>
    <dbReference type="NCBI Taxonomy" id="1160509"/>
    <lineage>
        <taxon>Eukaryota</taxon>
        <taxon>Fungi</taxon>
        <taxon>Dikarya</taxon>
        <taxon>Ascomycota</taxon>
        <taxon>Pezizomycotina</taxon>
        <taxon>Pezizomycetes</taxon>
        <taxon>Pezizales</taxon>
        <taxon>Ascobolaceae</taxon>
        <taxon>Ascobolus</taxon>
    </lineage>
</organism>
<sequence>MSDQTKSQAESKVDQKPNGIHQDGKVDFEAKAKPETSAPETTQNESSEGTEELRSATTERRAVLQHTLSEHEHSDDEEDPVPQEPIDADEDLLDDCDPDCDEIDLIKLRISSIPALNLSRFPNLRRLCLRENLITSLPGLPTSLTELDLYDNRLPTHALTASESTLHLLKDLETLDLSYNKIRAIPESLASDHPELRNLYFVQNKISKIQGVSGLQHLHYLELGANRIRVIENLENLPSLQLLWLGKNKITSIGSGLSTLTNLRTLAIQSNRITSLEGLEALTALEELYVSHNGITSLTTEATEDKPAESYLKHNTNLRVIDISNNRIEHLTGLSHLRKLEELWASNNQIASFDEIERELGGRKEEDGETIVKTVYFEGNPVQRNNEVLYRGKVRMALPEIEQIDATYVRVA</sequence>
<dbReference type="SMART" id="SM00365">
    <property type="entry name" value="LRR_SD22"/>
    <property type="match status" value="9"/>
</dbReference>
<feature type="compositionally biased region" description="Basic and acidic residues" evidence="3">
    <location>
        <begin position="51"/>
        <end position="74"/>
    </location>
</feature>
<feature type="compositionally biased region" description="Basic and acidic residues" evidence="3">
    <location>
        <begin position="22"/>
        <end position="34"/>
    </location>
</feature>
<dbReference type="EMBL" id="ML119686">
    <property type="protein sequence ID" value="RPA80614.1"/>
    <property type="molecule type" value="Genomic_DNA"/>
</dbReference>
<dbReference type="PANTHER" id="PTHR46652:SF3">
    <property type="entry name" value="LEUCINE-RICH REPEAT-CONTAINING PROTEIN 9"/>
    <property type="match status" value="1"/>
</dbReference>
<protein>
    <submittedName>
        <fullName evidence="4">L domain-like protein</fullName>
    </submittedName>
</protein>
<evidence type="ECO:0000313" key="5">
    <source>
        <dbReference type="Proteomes" id="UP000275078"/>
    </source>
</evidence>
<feature type="compositionally biased region" description="Acidic residues" evidence="3">
    <location>
        <begin position="75"/>
        <end position="93"/>
    </location>
</feature>
<name>A0A3N4IG24_ASCIM</name>
<dbReference type="STRING" id="1160509.A0A3N4IG24"/>
<feature type="compositionally biased region" description="Polar residues" evidence="3">
    <location>
        <begin position="38"/>
        <end position="47"/>
    </location>
</feature>
<evidence type="ECO:0000313" key="4">
    <source>
        <dbReference type="EMBL" id="RPA80614.1"/>
    </source>
</evidence>
<dbReference type="SUPFAM" id="SSF52058">
    <property type="entry name" value="L domain-like"/>
    <property type="match status" value="1"/>
</dbReference>
<dbReference type="AlphaFoldDB" id="A0A3N4IG24"/>
<dbReference type="OrthoDB" id="266138at2759"/>
<dbReference type="InterPro" id="IPR001611">
    <property type="entry name" value="Leu-rich_rpt"/>
</dbReference>
<gene>
    <name evidence="4" type="ORF">BJ508DRAFT_415282</name>
</gene>
<dbReference type="InterPro" id="IPR032675">
    <property type="entry name" value="LRR_dom_sf"/>
</dbReference>
<dbReference type="Gene3D" id="3.80.10.10">
    <property type="entry name" value="Ribonuclease Inhibitor"/>
    <property type="match status" value="4"/>
</dbReference>
<feature type="region of interest" description="Disordered" evidence="3">
    <location>
        <begin position="1"/>
        <end position="93"/>
    </location>
</feature>
<evidence type="ECO:0000256" key="1">
    <source>
        <dbReference type="ARBA" id="ARBA00022614"/>
    </source>
</evidence>
<keyword evidence="5" id="KW-1185">Reference proteome</keyword>
<dbReference type="PANTHER" id="PTHR46652">
    <property type="entry name" value="LEUCINE-RICH REPEAT AND IQ DOMAIN-CONTAINING PROTEIN 1-RELATED"/>
    <property type="match status" value="1"/>
</dbReference>
<accession>A0A3N4IG24</accession>
<dbReference type="Pfam" id="PF12799">
    <property type="entry name" value="LRR_4"/>
    <property type="match status" value="3"/>
</dbReference>
<dbReference type="SMART" id="SM00369">
    <property type="entry name" value="LRR_TYP"/>
    <property type="match status" value="7"/>
</dbReference>
<dbReference type="PROSITE" id="PS51450">
    <property type="entry name" value="LRR"/>
    <property type="match status" value="8"/>
</dbReference>
<evidence type="ECO:0000256" key="2">
    <source>
        <dbReference type="ARBA" id="ARBA00022737"/>
    </source>
</evidence>
<dbReference type="InterPro" id="IPR050836">
    <property type="entry name" value="SDS22/Internalin_LRR"/>
</dbReference>
<reference evidence="4 5" key="1">
    <citation type="journal article" date="2018" name="Nat. Ecol. Evol.">
        <title>Pezizomycetes genomes reveal the molecular basis of ectomycorrhizal truffle lifestyle.</title>
        <authorList>
            <person name="Murat C."/>
            <person name="Payen T."/>
            <person name="Noel B."/>
            <person name="Kuo A."/>
            <person name="Morin E."/>
            <person name="Chen J."/>
            <person name="Kohler A."/>
            <person name="Krizsan K."/>
            <person name="Balestrini R."/>
            <person name="Da Silva C."/>
            <person name="Montanini B."/>
            <person name="Hainaut M."/>
            <person name="Levati E."/>
            <person name="Barry K.W."/>
            <person name="Belfiori B."/>
            <person name="Cichocki N."/>
            <person name="Clum A."/>
            <person name="Dockter R.B."/>
            <person name="Fauchery L."/>
            <person name="Guy J."/>
            <person name="Iotti M."/>
            <person name="Le Tacon F."/>
            <person name="Lindquist E.A."/>
            <person name="Lipzen A."/>
            <person name="Malagnac F."/>
            <person name="Mello A."/>
            <person name="Molinier V."/>
            <person name="Miyauchi S."/>
            <person name="Poulain J."/>
            <person name="Riccioni C."/>
            <person name="Rubini A."/>
            <person name="Sitrit Y."/>
            <person name="Splivallo R."/>
            <person name="Traeger S."/>
            <person name="Wang M."/>
            <person name="Zifcakova L."/>
            <person name="Wipf D."/>
            <person name="Zambonelli A."/>
            <person name="Paolocci F."/>
            <person name="Nowrousian M."/>
            <person name="Ottonello S."/>
            <person name="Baldrian P."/>
            <person name="Spatafora J.W."/>
            <person name="Henrissat B."/>
            <person name="Nagy L.G."/>
            <person name="Aury J.M."/>
            <person name="Wincker P."/>
            <person name="Grigoriev I.V."/>
            <person name="Bonfante P."/>
            <person name="Martin F.M."/>
        </authorList>
    </citation>
    <scope>NUCLEOTIDE SEQUENCE [LARGE SCALE GENOMIC DNA]</scope>
    <source>
        <strain evidence="4 5">RN42</strain>
    </source>
</reference>
<dbReference type="Proteomes" id="UP000275078">
    <property type="component" value="Unassembled WGS sequence"/>
</dbReference>
<dbReference type="InterPro" id="IPR025875">
    <property type="entry name" value="Leu-rich_rpt_4"/>
</dbReference>
<keyword evidence="2" id="KW-0677">Repeat</keyword>
<keyword evidence="1" id="KW-0433">Leucine-rich repeat</keyword>
<dbReference type="Pfam" id="PF00560">
    <property type="entry name" value="LRR_1"/>
    <property type="match status" value="1"/>
</dbReference>
<evidence type="ECO:0000256" key="3">
    <source>
        <dbReference type="SAM" id="MobiDB-lite"/>
    </source>
</evidence>
<proteinExistence type="predicted"/>